<evidence type="ECO:0000313" key="2">
    <source>
        <dbReference type="Proteomes" id="UP000184287"/>
    </source>
</evidence>
<reference evidence="2" key="1">
    <citation type="submission" date="2016-11" db="EMBL/GenBank/DDBJ databases">
        <authorList>
            <person name="Varghese N."/>
            <person name="Submissions S."/>
        </authorList>
    </citation>
    <scope>NUCLEOTIDE SEQUENCE [LARGE SCALE GENOMIC DNA]</scope>
    <source>
        <strain evidence="2">DSM 16990</strain>
    </source>
</reference>
<gene>
    <name evidence="1" type="ORF">SAMN04488522_104647</name>
</gene>
<accession>A0A1M5HFU6</accession>
<organism evidence="1 2">
    <name type="scientific">Pedobacter caeni</name>
    <dbReference type="NCBI Taxonomy" id="288992"/>
    <lineage>
        <taxon>Bacteria</taxon>
        <taxon>Pseudomonadati</taxon>
        <taxon>Bacteroidota</taxon>
        <taxon>Sphingobacteriia</taxon>
        <taxon>Sphingobacteriales</taxon>
        <taxon>Sphingobacteriaceae</taxon>
        <taxon>Pedobacter</taxon>
    </lineage>
</organism>
<dbReference type="RefSeq" id="WP_073233360.1">
    <property type="nucleotide sequence ID" value="NZ_FQUQ01000004.1"/>
</dbReference>
<evidence type="ECO:0000313" key="1">
    <source>
        <dbReference type="EMBL" id="SHG14859.1"/>
    </source>
</evidence>
<name>A0A1M5HFU6_9SPHI</name>
<evidence type="ECO:0008006" key="3">
    <source>
        <dbReference type="Google" id="ProtNLM"/>
    </source>
</evidence>
<protein>
    <recommendedName>
        <fullName evidence="3">DNA alkylation repair enzyme</fullName>
    </recommendedName>
</protein>
<dbReference type="OrthoDB" id="648641at2"/>
<proteinExistence type="predicted"/>
<dbReference type="AlphaFoldDB" id="A0A1M5HFU6"/>
<dbReference type="Proteomes" id="UP000184287">
    <property type="component" value="Unassembled WGS sequence"/>
</dbReference>
<sequence length="210" mass="23900">MDKIDEIKKMLSSSKVADRKKAAKFIGKEGLSIAGDDLWAAYLKQTRIVNSWEAQIMMINSLGLIRYKPAREHLYKICRENKDHDMITCYTSMAYMRIMRTSDHDVSAVFDLLAFGDFSVINGALRGIAADKLMLKNEEIERLIHMVEKFPQKHEIGYCDLRIGLACACAGWDRNLVHGFLEGCFTSADKELVKVAEKALKKKYSDINLI</sequence>
<keyword evidence="2" id="KW-1185">Reference proteome</keyword>
<dbReference type="STRING" id="288992.SAMN04488522_104647"/>
<dbReference type="EMBL" id="FQUQ01000004">
    <property type="protein sequence ID" value="SHG14859.1"/>
    <property type="molecule type" value="Genomic_DNA"/>
</dbReference>